<protein>
    <submittedName>
        <fullName evidence="2">Uncharacterized protein</fullName>
    </submittedName>
</protein>
<sequence>MKKNEFIQRITSWFYYIGFALMILVITTFLITVIYEWLVPPTDMHILGLLTAILLLYVAPIASILLLFAAFGKIHLSFIKRNNENNDNS</sequence>
<feature type="transmembrane region" description="Helical" evidence="1">
    <location>
        <begin position="12"/>
        <end position="34"/>
    </location>
</feature>
<gene>
    <name evidence="2" type="ORF">PQO03_07550</name>
</gene>
<evidence type="ECO:0000313" key="2">
    <source>
        <dbReference type="EMBL" id="WDE95573.1"/>
    </source>
</evidence>
<keyword evidence="1" id="KW-0472">Membrane</keyword>
<evidence type="ECO:0000256" key="1">
    <source>
        <dbReference type="SAM" id="Phobius"/>
    </source>
</evidence>
<reference evidence="2 3" key="1">
    <citation type="submission" date="2023-02" db="EMBL/GenBank/DDBJ databases">
        <title>Genome sequence of Lentisphaera profundi SAORIC-696.</title>
        <authorList>
            <person name="Kim e."/>
            <person name="Cho J.-C."/>
            <person name="Choi A."/>
            <person name="Kang I."/>
        </authorList>
    </citation>
    <scope>NUCLEOTIDE SEQUENCE [LARGE SCALE GENOMIC DNA]</scope>
    <source>
        <strain evidence="2 3">SAORIC-696</strain>
    </source>
</reference>
<accession>A0ABY7VQT4</accession>
<keyword evidence="1" id="KW-0812">Transmembrane</keyword>
<evidence type="ECO:0000313" key="3">
    <source>
        <dbReference type="Proteomes" id="UP001214250"/>
    </source>
</evidence>
<feature type="transmembrane region" description="Helical" evidence="1">
    <location>
        <begin position="46"/>
        <end position="71"/>
    </location>
</feature>
<keyword evidence="3" id="KW-1185">Reference proteome</keyword>
<dbReference type="Proteomes" id="UP001214250">
    <property type="component" value="Chromosome 1"/>
</dbReference>
<organism evidence="2 3">
    <name type="scientific">Lentisphaera profundi</name>
    <dbReference type="NCBI Taxonomy" id="1658616"/>
    <lineage>
        <taxon>Bacteria</taxon>
        <taxon>Pseudomonadati</taxon>
        <taxon>Lentisphaerota</taxon>
        <taxon>Lentisphaeria</taxon>
        <taxon>Lentisphaerales</taxon>
        <taxon>Lentisphaeraceae</taxon>
        <taxon>Lentisphaera</taxon>
    </lineage>
</organism>
<dbReference type="EMBL" id="CP117811">
    <property type="protein sequence ID" value="WDE95573.1"/>
    <property type="molecule type" value="Genomic_DNA"/>
</dbReference>
<proteinExistence type="predicted"/>
<dbReference type="RefSeq" id="WP_274149237.1">
    <property type="nucleotide sequence ID" value="NZ_CP117811.1"/>
</dbReference>
<name>A0ABY7VQT4_9BACT</name>
<keyword evidence="1" id="KW-1133">Transmembrane helix</keyword>